<evidence type="ECO:0000256" key="1">
    <source>
        <dbReference type="SAM" id="MobiDB-lite"/>
    </source>
</evidence>
<sequence>MSDEDEIGEKSDLTRIEDLSEFLHQDNADVDAALKDKEEELPSPPSLDELPAIDDLESDELDSEESSFESDDEFTSEETDFSSDETSFDSDESTFGSDDSTFDSEESSFDSDDTETDTDEFSSEETDFSSDETNFESDDSEFKVEETSFDSDDDDDTSDELSESSDEFETEETDFSSDESSFDTEDEADDSEFSSEETSFDSEELSEDEEPEEVQEFEEQPMAEETTTTAPIETAAPLSTPRHIDRSEKFEDVKAFAKNITYGQIATGGNPPFSIILRNVKFEEDAEDILIILSEHGLLDPSSETAMRDSLESGSLLISQISEFAAIYLTHKFRRFQLDIQMGLSDELHPSKSYESDSVGLVSKSRMHQNKNETTRIEKSKVELESILLTTTPTLENFRIIEYLGIVTEFIVINEEELLEDDKLNSIHEREAKGHPDSEIEIDLEAEVTLGHSAIYQDLSEKLRPKCLKKNGNAVVGINYQITPLSSGEKYKISCSGSAVWVIDNN</sequence>
<dbReference type="EMBL" id="MAAO01000006">
    <property type="protein sequence ID" value="OUR97219.1"/>
    <property type="molecule type" value="Genomic_DNA"/>
</dbReference>
<feature type="compositionally biased region" description="Acidic residues" evidence="1">
    <location>
        <begin position="100"/>
        <end position="139"/>
    </location>
</feature>
<protein>
    <submittedName>
        <fullName evidence="2">Uncharacterized protein</fullName>
    </submittedName>
</protein>
<proteinExistence type="predicted"/>
<feature type="compositionally biased region" description="Basic and acidic residues" evidence="1">
    <location>
        <begin position="27"/>
        <end position="40"/>
    </location>
</feature>
<dbReference type="Proteomes" id="UP000196531">
    <property type="component" value="Unassembled WGS sequence"/>
</dbReference>
<evidence type="ECO:0000313" key="2">
    <source>
        <dbReference type="EMBL" id="OUR97219.1"/>
    </source>
</evidence>
<feature type="compositionally biased region" description="Acidic residues" evidence="1">
    <location>
        <begin position="147"/>
        <end position="222"/>
    </location>
</feature>
<dbReference type="AlphaFoldDB" id="A0A1Y5FE19"/>
<dbReference type="SUPFAM" id="SSF117782">
    <property type="entry name" value="YbjQ-like"/>
    <property type="match status" value="1"/>
</dbReference>
<feature type="compositionally biased region" description="Acidic residues" evidence="1">
    <location>
        <begin position="51"/>
        <end position="92"/>
    </location>
</feature>
<accession>A0A1Y5FE19</accession>
<organism evidence="2 3">
    <name type="scientific">Halobacteriovorax marinus</name>
    <dbReference type="NCBI Taxonomy" id="97084"/>
    <lineage>
        <taxon>Bacteria</taxon>
        <taxon>Pseudomonadati</taxon>
        <taxon>Bdellovibrionota</taxon>
        <taxon>Bacteriovoracia</taxon>
        <taxon>Bacteriovoracales</taxon>
        <taxon>Halobacteriovoraceae</taxon>
        <taxon>Halobacteriovorax</taxon>
    </lineage>
</organism>
<dbReference type="InterPro" id="IPR035439">
    <property type="entry name" value="UPF0145_dom_sf"/>
</dbReference>
<comment type="caution">
    <text evidence="2">The sequence shown here is derived from an EMBL/GenBank/DDBJ whole genome shotgun (WGS) entry which is preliminary data.</text>
</comment>
<feature type="compositionally biased region" description="Low complexity" evidence="1">
    <location>
        <begin position="223"/>
        <end position="237"/>
    </location>
</feature>
<reference evidence="3" key="1">
    <citation type="journal article" date="2017" name="Proc. Natl. Acad. Sci. U.S.A.">
        <title>Simulation of Deepwater Horizon oil plume reveals substrate specialization within a complex community of hydrocarbon-degraders.</title>
        <authorList>
            <person name="Hu P."/>
            <person name="Dubinsky E.A."/>
            <person name="Probst A.J."/>
            <person name="Wang J."/>
            <person name="Sieber C.M.K."/>
            <person name="Tom L.M."/>
            <person name="Gardinali P."/>
            <person name="Banfield J.F."/>
            <person name="Atlas R.M."/>
            <person name="Andersen G.L."/>
        </authorList>
    </citation>
    <scope>NUCLEOTIDE SEQUENCE [LARGE SCALE GENOMIC DNA]</scope>
</reference>
<name>A0A1Y5FE19_9BACT</name>
<gene>
    <name evidence="2" type="ORF">A9Q84_12905</name>
</gene>
<feature type="region of interest" description="Disordered" evidence="1">
    <location>
        <begin position="27"/>
        <end position="244"/>
    </location>
</feature>
<dbReference type="Gene3D" id="3.30.110.70">
    <property type="entry name" value="Hypothetical protein apc22750. Chain B"/>
    <property type="match status" value="1"/>
</dbReference>
<evidence type="ECO:0000313" key="3">
    <source>
        <dbReference type="Proteomes" id="UP000196531"/>
    </source>
</evidence>